<feature type="transmembrane region" description="Helical" evidence="7">
    <location>
        <begin position="42"/>
        <end position="63"/>
    </location>
</feature>
<keyword evidence="4 7" id="KW-1133">Transmembrane helix</keyword>
<keyword evidence="9" id="KW-1185">Reference proteome</keyword>
<dbReference type="GO" id="GO:0016020">
    <property type="term" value="C:membrane"/>
    <property type="evidence" value="ECO:0007669"/>
    <property type="project" value="UniProtKB-SubCell"/>
</dbReference>
<dbReference type="NCBIfam" id="NF037979">
    <property type="entry name" value="Na_transp"/>
    <property type="match status" value="1"/>
</dbReference>
<dbReference type="EMBL" id="QQRQ01000001">
    <property type="protein sequence ID" value="RFT07780.1"/>
    <property type="molecule type" value="Genomic_DNA"/>
</dbReference>
<gene>
    <name evidence="8" type="ORF">DV520_01220</name>
</gene>
<keyword evidence="3 6" id="KW-0812">Transmembrane</keyword>
<organism evidence="8 9">
    <name type="scientific">Evtepia gabavorous</name>
    <dbReference type="NCBI Taxonomy" id="2211183"/>
    <lineage>
        <taxon>Bacteria</taxon>
        <taxon>Bacillati</taxon>
        <taxon>Bacillota</taxon>
        <taxon>Clostridia</taxon>
        <taxon>Eubacteriales</taxon>
        <taxon>Evtepia</taxon>
    </lineage>
</organism>
<accession>A0A3E2B6X3</accession>
<feature type="transmembrane region" description="Helical" evidence="7">
    <location>
        <begin position="258"/>
        <end position="282"/>
    </location>
</feature>
<dbReference type="AlphaFoldDB" id="A0A3E2B6X3"/>
<feature type="transmembrane region" description="Helical" evidence="7">
    <location>
        <begin position="12"/>
        <end position="30"/>
    </location>
</feature>
<name>A0A3E2B6X3_9FIRM</name>
<proteinExistence type="inferred from homology"/>
<evidence type="ECO:0000256" key="5">
    <source>
        <dbReference type="ARBA" id="ARBA00023136"/>
    </source>
</evidence>
<dbReference type="GO" id="GO:0015293">
    <property type="term" value="F:symporter activity"/>
    <property type="evidence" value="ECO:0007669"/>
    <property type="project" value="UniProtKB-KW"/>
</dbReference>
<evidence type="ECO:0000256" key="1">
    <source>
        <dbReference type="ARBA" id="ARBA00004141"/>
    </source>
</evidence>
<dbReference type="InterPro" id="IPR037272">
    <property type="entry name" value="SNS_sf"/>
</dbReference>
<dbReference type="Proteomes" id="UP000260649">
    <property type="component" value="Unassembled WGS sequence"/>
</dbReference>
<dbReference type="OrthoDB" id="9762833at2"/>
<evidence type="ECO:0000256" key="4">
    <source>
        <dbReference type="ARBA" id="ARBA00022989"/>
    </source>
</evidence>
<sequence length="458" mass="50552">MQRERLGSRLGFILLSAGCAIGIGNVWKFPYMVGQNGGGAFVLIYLFFLLVLGIPVMTIEFSLGRASQKSPVRLYQQLEPKGSKWHYHGYVALSGNYLLMMFYTTVGGWMIQYFLSTASGKFNGLSTQQVEEAFNQSVCGNPVTMVGFMALVVVLGFFICSFGLQRGLERVTKYMMIALLVIMVILAINSFTMDGAKEGLSFYLKPDFQKMQEIGVGNVVVAAMTQAFFTLSLGIGAMAIFGSYIGKERSLMGESINVAILDTFVALVSGLIIFPACFTYQVEVGSGPSLIFVTLPNVFNNMPMGNLWGALFFVFMTFAAFSTVLAVFENILSCCMDMFGWSRKKACLINCLLLLVLSLPCALGFNLLAEVHPLGGSTTFLDLEDFLVSNILLPLGSLIFVIFAVSKRGWGWKKFMEEANAGRGWKVKNWMRGYITYVLPIIIIALFVIGLVTYFMPK</sequence>
<reference evidence="8 9" key="1">
    <citation type="submission" date="2018-07" db="EMBL/GenBank/DDBJ databases">
        <title>GABA Modulating Bacteria of the Human Gut Microbiota.</title>
        <authorList>
            <person name="Strandwitz P."/>
            <person name="Kim K.H."/>
            <person name="Terekhova D."/>
            <person name="Liu J.K."/>
            <person name="Sharma A."/>
            <person name="Levering J."/>
            <person name="Mcdonald D."/>
            <person name="Dietrich D."/>
            <person name="Ramadhar T.R."/>
            <person name="Lekbua A."/>
            <person name="Mroue N."/>
            <person name="Liston C."/>
            <person name="Stewart E.J."/>
            <person name="Dubin M.J."/>
            <person name="Zengler K."/>
            <person name="Knight R."/>
            <person name="Gilbert J.A."/>
            <person name="Clardy J."/>
            <person name="Lewis K."/>
        </authorList>
    </citation>
    <scope>NUCLEOTIDE SEQUENCE [LARGE SCALE GENOMIC DNA]</scope>
    <source>
        <strain evidence="8 9">KLE1738</strain>
    </source>
</reference>
<dbReference type="PANTHER" id="PTHR42948">
    <property type="entry name" value="TRANSPORTER"/>
    <property type="match status" value="1"/>
</dbReference>
<evidence type="ECO:0000256" key="6">
    <source>
        <dbReference type="RuleBase" id="RU003732"/>
    </source>
</evidence>
<evidence type="ECO:0000256" key="7">
    <source>
        <dbReference type="SAM" id="Phobius"/>
    </source>
</evidence>
<dbReference type="SUPFAM" id="SSF161070">
    <property type="entry name" value="SNF-like"/>
    <property type="match status" value="1"/>
</dbReference>
<feature type="transmembrane region" description="Helical" evidence="7">
    <location>
        <begin position="434"/>
        <end position="456"/>
    </location>
</feature>
<feature type="transmembrane region" description="Helical" evidence="7">
    <location>
        <begin position="90"/>
        <end position="115"/>
    </location>
</feature>
<comment type="similarity">
    <text evidence="6">Belongs to the sodium:neurotransmitter symporter (SNF) (TC 2.A.22) family.</text>
</comment>
<dbReference type="GeneID" id="97994354"/>
<keyword evidence="2 6" id="KW-0813">Transport</keyword>
<dbReference type="InterPro" id="IPR000175">
    <property type="entry name" value="Na/ntran_symport"/>
</dbReference>
<comment type="subcellular location">
    <subcellularLocation>
        <location evidence="1">Membrane</location>
        <topology evidence="1">Multi-pass membrane protein</topology>
    </subcellularLocation>
</comment>
<dbReference type="InterPro" id="IPR047218">
    <property type="entry name" value="YocR/YhdH-like"/>
</dbReference>
<dbReference type="PANTHER" id="PTHR42948:SF1">
    <property type="entry name" value="TRANSPORTER"/>
    <property type="match status" value="1"/>
</dbReference>
<evidence type="ECO:0000313" key="8">
    <source>
        <dbReference type="EMBL" id="RFT07780.1"/>
    </source>
</evidence>
<feature type="transmembrane region" description="Helical" evidence="7">
    <location>
        <begin position="143"/>
        <end position="164"/>
    </location>
</feature>
<dbReference type="PROSITE" id="PS50267">
    <property type="entry name" value="NA_NEUROTRAN_SYMP_3"/>
    <property type="match status" value="1"/>
</dbReference>
<protein>
    <recommendedName>
        <fullName evidence="6">Transporter</fullName>
    </recommendedName>
</protein>
<evidence type="ECO:0000256" key="2">
    <source>
        <dbReference type="ARBA" id="ARBA00022448"/>
    </source>
</evidence>
<feature type="transmembrane region" description="Helical" evidence="7">
    <location>
        <begin position="216"/>
        <end position="246"/>
    </location>
</feature>
<feature type="transmembrane region" description="Helical" evidence="7">
    <location>
        <begin position="176"/>
        <end position="196"/>
    </location>
</feature>
<evidence type="ECO:0000256" key="3">
    <source>
        <dbReference type="ARBA" id="ARBA00022692"/>
    </source>
</evidence>
<dbReference type="CDD" id="cd10336">
    <property type="entry name" value="SLC6sbd_Tyt1-Like"/>
    <property type="match status" value="1"/>
</dbReference>
<feature type="transmembrane region" description="Helical" evidence="7">
    <location>
        <begin position="348"/>
        <end position="367"/>
    </location>
</feature>
<keyword evidence="6" id="KW-0769">Symport</keyword>
<comment type="caution">
    <text evidence="8">The sequence shown here is derived from an EMBL/GenBank/DDBJ whole genome shotgun (WGS) entry which is preliminary data.</text>
</comment>
<dbReference type="Pfam" id="PF00209">
    <property type="entry name" value="SNF"/>
    <property type="match status" value="2"/>
</dbReference>
<dbReference type="PROSITE" id="PS00610">
    <property type="entry name" value="NA_NEUROTRAN_SYMP_1"/>
    <property type="match status" value="1"/>
</dbReference>
<dbReference type="PRINTS" id="PR00176">
    <property type="entry name" value="NANEUSMPORT"/>
</dbReference>
<dbReference type="RefSeq" id="WP_021919561.1">
    <property type="nucleotide sequence ID" value="NZ_CAKXKJ010000002.1"/>
</dbReference>
<evidence type="ECO:0000313" key="9">
    <source>
        <dbReference type="Proteomes" id="UP000260649"/>
    </source>
</evidence>
<feature type="transmembrane region" description="Helical" evidence="7">
    <location>
        <begin position="387"/>
        <end position="406"/>
    </location>
</feature>
<feature type="transmembrane region" description="Helical" evidence="7">
    <location>
        <begin position="307"/>
        <end position="328"/>
    </location>
</feature>
<keyword evidence="5 7" id="KW-0472">Membrane</keyword>